<feature type="domain" description="F-box" evidence="1">
    <location>
        <begin position="35"/>
        <end position="81"/>
    </location>
</feature>
<dbReference type="Proteomes" id="UP000070544">
    <property type="component" value="Unassembled WGS sequence"/>
</dbReference>
<accession>A0A139AH30</accession>
<protein>
    <recommendedName>
        <fullName evidence="1">F-box domain-containing protein</fullName>
    </recommendedName>
</protein>
<evidence type="ECO:0000313" key="3">
    <source>
        <dbReference type="Proteomes" id="UP000070544"/>
    </source>
</evidence>
<evidence type="ECO:0000313" key="2">
    <source>
        <dbReference type="EMBL" id="KXS16048.1"/>
    </source>
</evidence>
<dbReference type="SUPFAM" id="SSF81383">
    <property type="entry name" value="F-box domain"/>
    <property type="match status" value="1"/>
</dbReference>
<organism evidence="2 3">
    <name type="scientific">Gonapodya prolifera (strain JEL478)</name>
    <name type="common">Monoblepharis prolifera</name>
    <dbReference type="NCBI Taxonomy" id="1344416"/>
    <lineage>
        <taxon>Eukaryota</taxon>
        <taxon>Fungi</taxon>
        <taxon>Fungi incertae sedis</taxon>
        <taxon>Chytridiomycota</taxon>
        <taxon>Chytridiomycota incertae sedis</taxon>
        <taxon>Monoblepharidomycetes</taxon>
        <taxon>Monoblepharidales</taxon>
        <taxon>Gonapodyaceae</taxon>
        <taxon>Gonapodya</taxon>
    </lineage>
</organism>
<dbReference type="Pfam" id="PF00646">
    <property type="entry name" value="F-box"/>
    <property type="match status" value="1"/>
</dbReference>
<proteinExistence type="predicted"/>
<dbReference type="CDD" id="cd09917">
    <property type="entry name" value="F-box_SF"/>
    <property type="match status" value="1"/>
</dbReference>
<dbReference type="SMART" id="SM00256">
    <property type="entry name" value="FBOX"/>
    <property type="match status" value="1"/>
</dbReference>
<dbReference type="InterPro" id="IPR036047">
    <property type="entry name" value="F-box-like_dom_sf"/>
</dbReference>
<reference evidence="2 3" key="1">
    <citation type="journal article" date="2015" name="Genome Biol. Evol.">
        <title>Phylogenomic analyses indicate that early fungi evolved digesting cell walls of algal ancestors of land plants.</title>
        <authorList>
            <person name="Chang Y."/>
            <person name="Wang S."/>
            <person name="Sekimoto S."/>
            <person name="Aerts A.L."/>
            <person name="Choi C."/>
            <person name="Clum A."/>
            <person name="LaButti K.M."/>
            <person name="Lindquist E.A."/>
            <person name="Yee Ngan C."/>
            <person name="Ohm R.A."/>
            <person name="Salamov A.A."/>
            <person name="Grigoriev I.V."/>
            <person name="Spatafora J.W."/>
            <person name="Berbee M.L."/>
        </authorList>
    </citation>
    <scope>NUCLEOTIDE SEQUENCE [LARGE SCALE GENOMIC DNA]</scope>
    <source>
        <strain evidence="2 3">JEL478</strain>
    </source>
</reference>
<name>A0A139AH30_GONPJ</name>
<keyword evidence="3" id="KW-1185">Reference proteome</keyword>
<dbReference type="InterPro" id="IPR001810">
    <property type="entry name" value="F-box_dom"/>
</dbReference>
<dbReference type="AlphaFoldDB" id="A0A139AH30"/>
<dbReference type="PROSITE" id="PS50181">
    <property type="entry name" value="FBOX"/>
    <property type="match status" value="1"/>
</dbReference>
<dbReference type="EMBL" id="KQ965758">
    <property type="protein sequence ID" value="KXS16048.1"/>
    <property type="molecule type" value="Genomic_DNA"/>
</dbReference>
<sequence length="447" mass="49017">MTDSIQTSTLHDTESTVSQHESDSFEVVLHLPQSNTNLLDLPSEVLHHIFSFLATDSLVNISLTCQTCLRIVGQLKTWSHHHFRVESAYHSSHEFEAAIKRAMTLPTWTLFAGDTTAFANTVTSITLDMSRNGHFPIDTGLIFLIMEIFIAIREARFVGCLSSGREFVGTALGSILPNPVDRWMARGNLTLLDLSDGERLVRKRGAGPIRGSSDPLPPNLAWGSGAATFSDDLAFFETLFRFHAIEYYPTVCTRCRREPCYSWCADGLCLLCSLRGACLQCQCGPEIDSRSFCVRCDLQCRWQTQSCEPCRLSAGWTPCSVPNCRSERCPICPAPALGVCDACGGTSSYFCSAHEPQCSCEVLCVECFKEDLCTECGRKSGCSGCKLGRLQCDGCGVATCRTCLQICTEDVASTCFGELCSRCIFSHDCTVVLGRTVGNPKRGINIS</sequence>
<dbReference type="Gene3D" id="1.20.1280.50">
    <property type="match status" value="1"/>
</dbReference>
<evidence type="ECO:0000259" key="1">
    <source>
        <dbReference type="PROSITE" id="PS50181"/>
    </source>
</evidence>
<gene>
    <name evidence="2" type="ORF">M427DRAFT_56334</name>
</gene>
<dbReference type="OrthoDB" id="722566at2759"/>